<dbReference type="EMBL" id="MIJE01000001">
    <property type="protein sequence ID" value="OEF98333.1"/>
    <property type="molecule type" value="Genomic_DNA"/>
</dbReference>
<evidence type="ECO:0000313" key="1">
    <source>
        <dbReference type="EMBL" id="OEF98333.1"/>
    </source>
</evidence>
<gene>
    <name evidence="1" type="ORF">BHF68_01240</name>
</gene>
<evidence type="ECO:0000313" key="2">
    <source>
        <dbReference type="Proteomes" id="UP000094296"/>
    </source>
</evidence>
<name>A0A1E5G597_9FIRM</name>
<reference evidence="1 2" key="1">
    <citation type="submission" date="2016-09" db="EMBL/GenBank/DDBJ databases">
        <title>Draft genome sequence for the type strain of Desulfuribacillus alkaliarsenatis AHT28, an obligately anaerobic, sulfidogenic bacterium isolated from Russian soda lake sediments.</title>
        <authorList>
            <person name="Abin C.A."/>
            <person name="Hollibaugh J.T."/>
        </authorList>
    </citation>
    <scope>NUCLEOTIDE SEQUENCE [LARGE SCALE GENOMIC DNA]</scope>
    <source>
        <strain evidence="1 2">AHT28</strain>
    </source>
</reference>
<organism evidence="1 2">
    <name type="scientific">Desulfuribacillus alkaliarsenatis</name>
    <dbReference type="NCBI Taxonomy" id="766136"/>
    <lineage>
        <taxon>Bacteria</taxon>
        <taxon>Bacillati</taxon>
        <taxon>Bacillota</taxon>
        <taxon>Desulfuribacillia</taxon>
        <taxon>Desulfuribacillales</taxon>
        <taxon>Desulfuribacillaceae</taxon>
        <taxon>Desulfuribacillus</taxon>
    </lineage>
</organism>
<dbReference type="Proteomes" id="UP000094296">
    <property type="component" value="Unassembled WGS sequence"/>
</dbReference>
<protein>
    <submittedName>
        <fullName evidence="1">Uncharacterized protein</fullName>
    </submittedName>
</protein>
<proteinExistence type="predicted"/>
<keyword evidence="2" id="KW-1185">Reference proteome</keyword>
<dbReference type="AlphaFoldDB" id="A0A1E5G597"/>
<dbReference type="STRING" id="766136.BHF68_01240"/>
<accession>A0A1E5G597</accession>
<comment type="caution">
    <text evidence="1">The sequence shown here is derived from an EMBL/GenBank/DDBJ whole genome shotgun (WGS) entry which is preliminary data.</text>
</comment>
<sequence>MIEVLVALVILSVIVVTFSRLFIGSYQTVGWMGDRSQDLAQVQTVMEEVLVFGFDEENDGDIYSEEFDITYVEYPHNEGFIRFSTNGNVVTRPANKIVINHESEQRTISVRAYLPN</sequence>